<comment type="caution">
    <text evidence="1">The sequence shown here is derived from an EMBL/GenBank/DDBJ whole genome shotgun (WGS) entry which is preliminary data.</text>
</comment>
<dbReference type="EMBL" id="LCFK01000006">
    <property type="protein sequence ID" value="KKS94626.1"/>
    <property type="molecule type" value="Genomic_DNA"/>
</dbReference>
<gene>
    <name evidence="1" type="ORF">UV68_C0006G0012</name>
</gene>
<dbReference type="Proteomes" id="UP000033980">
    <property type="component" value="Unassembled WGS sequence"/>
</dbReference>
<organism evidence="1 2">
    <name type="scientific">Candidatus Collierbacteria bacterium GW2011_GWC2_43_12</name>
    <dbReference type="NCBI Taxonomy" id="1618390"/>
    <lineage>
        <taxon>Bacteria</taxon>
        <taxon>Candidatus Collieribacteriota</taxon>
    </lineage>
</organism>
<accession>A0A0G1FHT4</accession>
<dbReference type="AlphaFoldDB" id="A0A0G1FHT4"/>
<protein>
    <submittedName>
        <fullName evidence="1">Uncharacterized protein</fullName>
    </submittedName>
</protein>
<sequence>MIQKISAPVSVQTVFDHRKRTVSPRQIFWDGRIFRIAQVGLHHTFREGRTLFHIFSVVSQNLSFRLRLDTDSLFWTLEEISDGLAD</sequence>
<proteinExistence type="predicted"/>
<evidence type="ECO:0000313" key="2">
    <source>
        <dbReference type="Proteomes" id="UP000033980"/>
    </source>
</evidence>
<evidence type="ECO:0000313" key="1">
    <source>
        <dbReference type="EMBL" id="KKS94626.1"/>
    </source>
</evidence>
<reference evidence="1 2" key="1">
    <citation type="journal article" date="2015" name="Nature">
        <title>rRNA introns, odd ribosomes, and small enigmatic genomes across a large radiation of phyla.</title>
        <authorList>
            <person name="Brown C.T."/>
            <person name="Hug L.A."/>
            <person name="Thomas B.C."/>
            <person name="Sharon I."/>
            <person name="Castelle C.J."/>
            <person name="Singh A."/>
            <person name="Wilkins M.J."/>
            <person name="Williams K.H."/>
            <person name="Banfield J.F."/>
        </authorList>
    </citation>
    <scope>NUCLEOTIDE SEQUENCE [LARGE SCALE GENOMIC DNA]</scope>
</reference>
<name>A0A0G1FHT4_9BACT</name>